<dbReference type="RefSeq" id="WP_027757644.1">
    <property type="nucleotide sequence ID" value="NZ_BAAAPF010000184.1"/>
</dbReference>
<evidence type="ECO:0000313" key="6">
    <source>
        <dbReference type="EMBL" id="GAA2137385.1"/>
    </source>
</evidence>
<evidence type="ECO:0000256" key="2">
    <source>
        <dbReference type="ARBA" id="ARBA00022679"/>
    </source>
</evidence>
<dbReference type="EMBL" id="BAAAPF010000184">
    <property type="protein sequence ID" value="GAA2137385.1"/>
    <property type="molecule type" value="Genomic_DNA"/>
</dbReference>
<dbReference type="InterPro" id="IPR013751">
    <property type="entry name" value="ACP_syn_III_N"/>
</dbReference>
<organism evidence="6 7">
    <name type="scientific">Streptomyces synnematoformans</name>
    <dbReference type="NCBI Taxonomy" id="415721"/>
    <lineage>
        <taxon>Bacteria</taxon>
        <taxon>Bacillati</taxon>
        <taxon>Actinomycetota</taxon>
        <taxon>Actinomycetes</taxon>
        <taxon>Kitasatosporales</taxon>
        <taxon>Streptomycetaceae</taxon>
        <taxon>Streptomyces</taxon>
    </lineage>
</organism>
<protein>
    <submittedName>
        <fullName evidence="6">3-oxoacyl-ACP synthase III family protein</fullName>
    </submittedName>
</protein>
<dbReference type="Pfam" id="PF08541">
    <property type="entry name" value="ACP_syn_III_C"/>
    <property type="match status" value="1"/>
</dbReference>
<feature type="domain" description="Beta-ketoacyl-[acyl-carrier-protein] synthase III N-terminal" evidence="5">
    <location>
        <begin position="124"/>
        <end position="198"/>
    </location>
</feature>
<dbReference type="PANTHER" id="PTHR34069:SF2">
    <property type="entry name" value="BETA-KETOACYL-[ACYL-CARRIER-PROTEIN] SYNTHASE III"/>
    <property type="match status" value="1"/>
</dbReference>
<keyword evidence="1" id="KW-0963">Cytoplasm</keyword>
<dbReference type="InterPro" id="IPR016039">
    <property type="entry name" value="Thiolase-like"/>
</dbReference>
<evidence type="ECO:0000313" key="7">
    <source>
        <dbReference type="Proteomes" id="UP001500443"/>
    </source>
</evidence>
<gene>
    <name evidence="6" type="ORF">GCM10009802_46470</name>
</gene>
<sequence length="346" mass="36249">MLVLNREQDLRIAGLGTASPGPQIDNATLGRAMGLGPMWEQWAEAFVGTKYRHLAVDLETGEPRFSLADLGETAGRRALAAAGLEPSDVDVVVMGTAMPDMLMPTTVNVVADRLGIDQVPTYQLQSGCSGAVQALSVAAGLLLSGSHGTALVLGGDVSAKLVDPDMDAAELPPAQLVNLMLFGDGAGALVLTAEPSPGPALRAVFTKLVGLGREPGQTLDWYGASRRFDGPPVSEDYKAIEAAVPEMAAESAEGLLYGLDWKPDELAYILPPQLSGRMTAKIRERMGAPEAREVSCVEETGNNGNALVFFQLARLLPKLAAGDRALGVAIESSKWIKSGFALEATA</sequence>
<dbReference type="PANTHER" id="PTHR34069">
    <property type="entry name" value="3-OXOACYL-[ACYL-CARRIER-PROTEIN] SYNTHASE 3"/>
    <property type="match status" value="1"/>
</dbReference>
<accession>A0ABN2Z651</accession>
<feature type="domain" description="Beta-ketoacyl-[acyl-carrier-protein] synthase III C-terminal" evidence="4">
    <location>
        <begin position="260"/>
        <end position="329"/>
    </location>
</feature>
<dbReference type="Gene3D" id="3.40.47.10">
    <property type="match status" value="2"/>
</dbReference>
<name>A0ABN2Z651_9ACTN</name>
<evidence type="ECO:0000256" key="1">
    <source>
        <dbReference type="ARBA" id="ARBA00022490"/>
    </source>
</evidence>
<comment type="caution">
    <text evidence="6">The sequence shown here is derived from an EMBL/GenBank/DDBJ whole genome shotgun (WGS) entry which is preliminary data.</text>
</comment>
<keyword evidence="2" id="KW-0808">Transferase</keyword>
<reference evidence="6 7" key="1">
    <citation type="journal article" date="2019" name="Int. J. Syst. Evol. Microbiol.">
        <title>The Global Catalogue of Microorganisms (GCM) 10K type strain sequencing project: providing services to taxonomists for standard genome sequencing and annotation.</title>
        <authorList>
            <consortium name="The Broad Institute Genomics Platform"/>
            <consortium name="The Broad Institute Genome Sequencing Center for Infectious Disease"/>
            <person name="Wu L."/>
            <person name="Ma J."/>
        </authorList>
    </citation>
    <scope>NUCLEOTIDE SEQUENCE [LARGE SCALE GENOMIC DNA]</scope>
    <source>
        <strain evidence="6 7">JCM 15481</strain>
    </source>
</reference>
<evidence type="ECO:0000259" key="5">
    <source>
        <dbReference type="Pfam" id="PF08545"/>
    </source>
</evidence>
<evidence type="ECO:0000259" key="4">
    <source>
        <dbReference type="Pfam" id="PF08541"/>
    </source>
</evidence>
<evidence type="ECO:0000256" key="3">
    <source>
        <dbReference type="ARBA" id="ARBA00023315"/>
    </source>
</evidence>
<dbReference type="Proteomes" id="UP001500443">
    <property type="component" value="Unassembled WGS sequence"/>
</dbReference>
<proteinExistence type="predicted"/>
<dbReference type="InterPro" id="IPR013747">
    <property type="entry name" value="ACP_syn_III_C"/>
</dbReference>
<keyword evidence="7" id="KW-1185">Reference proteome</keyword>
<dbReference type="SUPFAM" id="SSF53901">
    <property type="entry name" value="Thiolase-like"/>
    <property type="match status" value="2"/>
</dbReference>
<keyword evidence="3" id="KW-0012">Acyltransferase</keyword>
<dbReference type="Pfam" id="PF08545">
    <property type="entry name" value="ACP_syn_III"/>
    <property type="match status" value="1"/>
</dbReference>